<evidence type="ECO:0000256" key="5">
    <source>
        <dbReference type="ARBA" id="ARBA00022683"/>
    </source>
</evidence>
<evidence type="ECO:0000313" key="12">
    <source>
        <dbReference type="Proteomes" id="UP001501510"/>
    </source>
</evidence>
<organism evidence="11 12">
    <name type="scientific">Clostridium oceanicum</name>
    <dbReference type="NCBI Taxonomy" id="1543"/>
    <lineage>
        <taxon>Bacteria</taxon>
        <taxon>Bacillati</taxon>
        <taxon>Bacillota</taxon>
        <taxon>Clostridia</taxon>
        <taxon>Eubacteriales</taxon>
        <taxon>Clostridiaceae</taxon>
        <taxon>Clostridium</taxon>
    </lineage>
</organism>
<evidence type="ECO:0000313" key="11">
    <source>
        <dbReference type="EMBL" id="GAA0734025.1"/>
    </source>
</evidence>
<gene>
    <name evidence="11" type="ORF">GCM10008906_05660</name>
</gene>
<dbReference type="EMBL" id="BAAACG010000003">
    <property type="protein sequence ID" value="GAA0734025.1"/>
    <property type="molecule type" value="Genomic_DNA"/>
</dbReference>
<name>A0ABP3UN36_9CLOT</name>
<feature type="transmembrane region" description="Helical" evidence="9">
    <location>
        <begin position="157"/>
        <end position="184"/>
    </location>
</feature>
<feature type="domain" description="PTS EIIC type-2" evidence="10">
    <location>
        <begin position="13"/>
        <end position="380"/>
    </location>
</feature>
<dbReference type="Proteomes" id="UP001501510">
    <property type="component" value="Unassembled WGS sequence"/>
</dbReference>
<dbReference type="RefSeq" id="WP_343758648.1">
    <property type="nucleotide sequence ID" value="NZ_BAAACG010000003.1"/>
</dbReference>
<feature type="transmembrane region" description="Helical" evidence="9">
    <location>
        <begin position="80"/>
        <end position="105"/>
    </location>
</feature>
<keyword evidence="6 9" id="KW-0812">Transmembrane</keyword>
<evidence type="ECO:0000256" key="7">
    <source>
        <dbReference type="ARBA" id="ARBA00022989"/>
    </source>
</evidence>
<evidence type="ECO:0000256" key="3">
    <source>
        <dbReference type="ARBA" id="ARBA00022475"/>
    </source>
</evidence>
<feature type="transmembrane region" description="Helical" evidence="9">
    <location>
        <begin position="205"/>
        <end position="224"/>
    </location>
</feature>
<evidence type="ECO:0000256" key="8">
    <source>
        <dbReference type="ARBA" id="ARBA00023136"/>
    </source>
</evidence>
<evidence type="ECO:0000256" key="9">
    <source>
        <dbReference type="SAM" id="Phobius"/>
    </source>
</evidence>
<dbReference type="PANTHER" id="PTHR30505">
    <property type="entry name" value="FRUCTOSE-LIKE PERMEASE"/>
    <property type="match status" value="1"/>
</dbReference>
<protein>
    <recommendedName>
        <fullName evidence="10">PTS EIIC type-2 domain-containing protein</fullName>
    </recommendedName>
</protein>
<proteinExistence type="predicted"/>
<keyword evidence="2" id="KW-0813">Transport</keyword>
<keyword evidence="5" id="KW-0598">Phosphotransferase system</keyword>
<keyword evidence="7 9" id="KW-1133">Transmembrane helix</keyword>
<dbReference type="PANTHER" id="PTHR30505:SF0">
    <property type="entry name" value="FRUCTOSE-LIKE PTS SYSTEM EIIBC COMPONENT-RELATED"/>
    <property type="match status" value="1"/>
</dbReference>
<feature type="transmembrane region" description="Helical" evidence="9">
    <location>
        <begin position="126"/>
        <end position="145"/>
    </location>
</feature>
<dbReference type="InterPro" id="IPR050864">
    <property type="entry name" value="Bacterial_PTS_Sugar_Transport"/>
</dbReference>
<dbReference type="InterPro" id="IPR013014">
    <property type="entry name" value="PTS_EIIC_2"/>
</dbReference>
<evidence type="ECO:0000256" key="6">
    <source>
        <dbReference type="ARBA" id="ARBA00022692"/>
    </source>
</evidence>
<evidence type="ECO:0000259" key="10">
    <source>
        <dbReference type="PROSITE" id="PS51104"/>
    </source>
</evidence>
<evidence type="ECO:0000256" key="4">
    <source>
        <dbReference type="ARBA" id="ARBA00022597"/>
    </source>
</evidence>
<sequence length="389" mass="41981">MSEFSIKDTWEEMKRAMYNGLSYMIPLVAGGGILIAIGTFIYAISGKDMLVFNDYMYKAAGGYLTKDGFMNITFAELDRLIFWLGKMGFYIIPEFMAAFTAYALVGKPGVAPGFILGTMANKMGGNFLGGIIAGWIVGYLVRFTVKKMSLKGGLRTVTSFVFIPIMAILVGGLIYRFSVGLLITNIMDMLTAFLTSMHNVPGKRILLAVVMGAMVVSDLGGPIGKVSVLFGLGVIGTDLYPHTFNHIAIPTSGAVFFLAYLITKKAFNATGRQTVINNGINCFFTVTEGGLPLLFQKPQIVLPSTISAGAISAGLAAYFQIKLQVPLGFWLALPFVNVGNGSMAIVHWILSFAVGVLVGTAIFTILLRRELKKNDGKPVFLDDSTGMII</sequence>
<dbReference type="PROSITE" id="PS51104">
    <property type="entry name" value="PTS_EIIC_TYPE_2"/>
    <property type="match status" value="1"/>
</dbReference>
<keyword evidence="3" id="KW-1003">Cell membrane</keyword>
<feature type="transmembrane region" description="Helical" evidence="9">
    <location>
        <begin position="21"/>
        <end position="44"/>
    </location>
</feature>
<feature type="transmembrane region" description="Helical" evidence="9">
    <location>
        <begin position="341"/>
        <end position="367"/>
    </location>
</feature>
<comment type="caution">
    <text evidence="11">The sequence shown here is derived from an EMBL/GenBank/DDBJ whole genome shotgun (WGS) entry which is preliminary data.</text>
</comment>
<keyword evidence="12" id="KW-1185">Reference proteome</keyword>
<evidence type="ECO:0000256" key="2">
    <source>
        <dbReference type="ARBA" id="ARBA00022448"/>
    </source>
</evidence>
<evidence type="ECO:0000256" key="1">
    <source>
        <dbReference type="ARBA" id="ARBA00004651"/>
    </source>
</evidence>
<keyword evidence="8 9" id="KW-0472">Membrane</keyword>
<feature type="transmembrane region" description="Helical" evidence="9">
    <location>
        <begin position="244"/>
        <end position="263"/>
    </location>
</feature>
<keyword evidence="4" id="KW-0762">Sugar transport</keyword>
<accession>A0ABP3UN36</accession>
<reference evidence="12" key="1">
    <citation type="journal article" date="2019" name="Int. J. Syst. Evol. Microbiol.">
        <title>The Global Catalogue of Microorganisms (GCM) 10K type strain sequencing project: providing services to taxonomists for standard genome sequencing and annotation.</title>
        <authorList>
            <consortium name="The Broad Institute Genomics Platform"/>
            <consortium name="The Broad Institute Genome Sequencing Center for Infectious Disease"/>
            <person name="Wu L."/>
            <person name="Ma J."/>
        </authorList>
    </citation>
    <scope>NUCLEOTIDE SEQUENCE [LARGE SCALE GENOMIC DNA]</scope>
    <source>
        <strain evidence="12">JCM 1407</strain>
    </source>
</reference>
<comment type="subcellular location">
    <subcellularLocation>
        <location evidence="1">Cell membrane</location>
        <topology evidence="1">Multi-pass membrane protein</topology>
    </subcellularLocation>
</comment>